<dbReference type="InterPro" id="IPR038725">
    <property type="entry name" value="YdaG_split_barrel_FMN-bd"/>
</dbReference>
<dbReference type="RefSeq" id="WP_220807065.1">
    <property type="nucleotide sequence ID" value="NZ_BPMK01000003.1"/>
</dbReference>
<gene>
    <name evidence="2" type="ORF">NCCP691_09110</name>
</gene>
<sequence length="169" mass="19035">MDVQEQQHTDLQQVAELVDEIKFAMMTTEEADGTLRSRPMATMQMDGSGCLWFFTAMSSPKVDEAEMHHQVNLSYANPDKQDYLSVSGNCEIVRDKDKMRALWTPWVQPWFPKGVDDPDLVLLKVTITEAEYWVAPGSAAKRLYGLAKGIMTGNTDALGDNRKIVVQHL</sequence>
<evidence type="ECO:0000259" key="1">
    <source>
        <dbReference type="Pfam" id="PF16242"/>
    </source>
</evidence>
<evidence type="ECO:0000313" key="3">
    <source>
        <dbReference type="Proteomes" id="UP000887222"/>
    </source>
</evidence>
<dbReference type="SUPFAM" id="SSF50475">
    <property type="entry name" value="FMN-binding split barrel"/>
    <property type="match status" value="1"/>
</dbReference>
<protein>
    <submittedName>
        <fullName evidence="2">General stress protein</fullName>
    </submittedName>
</protein>
<evidence type="ECO:0000313" key="2">
    <source>
        <dbReference type="EMBL" id="GIZ50897.1"/>
    </source>
</evidence>
<comment type="caution">
    <text evidence="2">The sequence shown here is derived from an EMBL/GenBank/DDBJ whole genome shotgun (WGS) entry which is preliminary data.</text>
</comment>
<proteinExistence type="predicted"/>
<dbReference type="PANTHER" id="PTHR34818:SF1">
    <property type="entry name" value="PROTEIN BLI-3"/>
    <property type="match status" value="1"/>
</dbReference>
<keyword evidence="3" id="KW-1185">Reference proteome</keyword>
<dbReference type="InterPro" id="IPR052917">
    <property type="entry name" value="Stress-Dev_Protein"/>
</dbReference>
<name>A0ABQ4Q1G3_9BURK</name>
<dbReference type="EMBL" id="BPMK01000003">
    <property type="protein sequence ID" value="GIZ50897.1"/>
    <property type="molecule type" value="Genomic_DNA"/>
</dbReference>
<dbReference type="PANTHER" id="PTHR34818">
    <property type="entry name" value="PROTEIN BLI-3"/>
    <property type="match status" value="1"/>
</dbReference>
<dbReference type="Proteomes" id="UP000887222">
    <property type="component" value="Unassembled WGS sequence"/>
</dbReference>
<dbReference type="Pfam" id="PF16242">
    <property type="entry name" value="Pyrid_ox_like"/>
    <property type="match status" value="1"/>
</dbReference>
<accession>A0ABQ4Q1G3</accession>
<dbReference type="InterPro" id="IPR012349">
    <property type="entry name" value="Split_barrel_FMN-bd"/>
</dbReference>
<organism evidence="2 3">
    <name type="scientific">Noviherbaspirillum aridicola</name>
    <dbReference type="NCBI Taxonomy" id="2849687"/>
    <lineage>
        <taxon>Bacteria</taxon>
        <taxon>Pseudomonadati</taxon>
        <taxon>Pseudomonadota</taxon>
        <taxon>Betaproteobacteria</taxon>
        <taxon>Burkholderiales</taxon>
        <taxon>Oxalobacteraceae</taxon>
        <taxon>Noviherbaspirillum</taxon>
    </lineage>
</organism>
<reference evidence="2 3" key="1">
    <citation type="journal article" date="2022" name="Int. J. Syst. Evol. Microbiol.">
        <title>Noviherbaspirillum aridicola sp. nov., isolated from an arid soil in Pakistan.</title>
        <authorList>
            <person name="Khan I.U."/>
            <person name="Saqib M."/>
            <person name="Amin A."/>
            <person name="Hussain F."/>
            <person name="Li L."/>
            <person name="Liu Y.H."/>
            <person name="Fang B.Z."/>
            <person name="Ahmed I."/>
            <person name="Li W.J."/>
        </authorList>
    </citation>
    <scope>NUCLEOTIDE SEQUENCE [LARGE SCALE GENOMIC DNA]</scope>
    <source>
        <strain evidence="2 3">NCCP-691</strain>
    </source>
</reference>
<dbReference type="Gene3D" id="2.30.110.10">
    <property type="entry name" value="Electron Transport, Fmn-binding Protein, Chain A"/>
    <property type="match status" value="1"/>
</dbReference>
<feature type="domain" description="General stress protein FMN-binding split barrel" evidence="1">
    <location>
        <begin position="11"/>
        <end position="155"/>
    </location>
</feature>